<sequence>MDYAITIAMVIIIGMILVSLMTQLINRDAID</sequence>
<keyword evidence="1" id="KW-1133">Transmembrane helix</keyword>
<keyword evidence="1" id="KW-0472">Membrane</keyword>
<reference evidence="2 3" key="1">
    <citation type="journal article" date="2014" name="Int. J. Syst. Evol. Microbiol.">
        <title>Methanobacterium paludis sp. nov. and a novel strain of Methanobacterium lacus isolated from northern peatlands.</title>
        <authorList>
            <person name="Cadillo-Quiroz H."/>
            <person name="Brauer S.L."/>
            <person name="Goodson N."/>
            <person name="Yavitt J.B."/>
            <person name="Zinder S.H."/>
        </authorList>
    </citation>
    <scope>NUCLEOTIDE SEQUENCE [LARGE SCALE GENOMIC DNA]</scope>
    <source>
        <strain evidence="3">DSM 25820 / JCM 18151 / SWAN1</strain>
    </source>
</reference>
<dbReference type="EMBL" id="CP002772">
    <property type="protein sequence ID" value="AEG19274.1"/>
    <property type="molecule type" value="Genomic_DNA"/>
</dbReference>
<accession>F6D4Z5</accession>
<dbReference type="Proteomes" id="UP000009231">
    <property type="component" value="Chromosome"/>
</dbReference>
<name>F6D4Z5_METPW</name>
<dbReference type="HOGENOM" id="CLU_3394527_0_0_2"/>
<feature type="transmembrane region" description="Helical" evidence="1">
    <location>
        <begin position="6"/>
        <end position="25"/>
    </location>
</feature>
<dbReference type="KEGG" id="mew:MSWAN_2268"/>
<evidence type="ECO:0000256" key="1">
    <source>
        <dbReference type="SAM" id="Phobius"/>
    </source>
</evidence>
<gene>
    <name evidence="2" type="ordered locus">MSWAN_2268</name>
</gene>
<evidence type="ECO:0000313" key="3">
    <source>
        <dbReference type="Proteomes" id="UP000009231"/>
    </source>
</evidence>
<evidence type="ECO:0000313" key="2">
    <source>
        <dbReference type="EMBL" id="AEG19274.1"/>
    </source>
</evidence>
<proteinExistence type="predicted"/>
<organism evidence="2 3">
    <name type="scientific">Methanobacterium paludis (strain DSM 25820 / JCM 18151 / SWAN1)</name>
    <dbReference type="NCBI Taxonomy" id="868131"/>
    <lineage>
        <taxon>Archaea</taxon>
        <taxon>Methanobacteriati</taxon>
        <taxon>Methanobacteriota</taxon>
        <taxon>Methanomada group</taxon>
        <taxon>Methanobacteria</taxon>
        <taxon>Methanobacteriales</taxon>
        <taxon>Methanobacteriaceae</taxon>
        <taxon>Methanobacterium</taxon>
    </lineage>
</organism>
<dbReference type="AlphaFoldDB" id="F6D4Z5"/>
<keyword evidence="1" id="KW-0812">Transmembrane</keyword>
<keyword evidence="3" id="KW-1185">Reference proteome</keyword>
<protein>
    <submittedName>
        <fullName evidence="2">Uncharacterized protein</fullName>
    </submittedName>
</protein>